<sequence>MNKREGMMVAFFVLAFIGFFVWYDSGSKHMNGQSDNWSGKYMGHIEDGKKVREFTLTYEGEGDLEGLPVTYKMHAPNEVNNQGTKLLSNSEVRVEVTCSVCRLPLKSEEIKIHIEWDGKEEEFVLTD</sequence>
<keyword evidence="3" id="KW-1185">Reference proteome</keyword>
<protein>
    <submittedName>
        <fullName evidence="2">Uncharacterized protein</fullName>
    </submittedName>
</protein>
<gene>
    <name evidence="2" type="ORF">H0266_11010</name>
</gene>
<accession>A0A838CU02</accession>
<dbReference type="EMBL" id="JACEFG010000002">
    <property type="protein sequence ID" value="MBA2175424.1"/>
    <property type="molecule type" value="Genomic_DNA"/>
</dbReference>
<name>A0A838CU02_9BACI</name>
<keyword evidence="1" id="KW-0472">Membrane</keyword>
<comment type="caution">
    <text evidence="2">The sequence shown here is derived from an EMBL/GenBank/DDBJ whole genome shotgun (WGS) entry which is preliminary data.</text>
</comment>
<proteinExistence type="predicted"/>
<keyword evidence="1" id="KW-0812">Transmembrane</keyword>
<keyword evidence="1" id="KW-1133">Transmembrane helix</keyword>
<dbReference type="AlphaFoldDB" id="A0A838CU02"/>
<evidence type="ECO:0000256" key="1">
    <source>
        <dbReference type="SAM" id="Phobius"/>
    </source>
</evidence>
<dbReference type="RefSeq" id="WP_181472436.1">
    <property type="nucleotide sequence ID" value="NZ_JACEFG010000002.1"/>
</dbReference>
<evidence type="ECO:0000313" key="3">
    <source>
        <dbReference type="Proteomes" id="UP000571017"/>
    </source>
</evidence>
<reference evidence="2 3" key="1">
    <citation type="journal article" date="2004" name="Extremophiles">
        <title>Halobacillus locisalis sp. nov., a halophilic bacterium isolated from a marine solar saltern of the Yellow Sea in Korea.</title>
        <authorList>
            <person name="Yoon J.H."/>
            <person name="Kang K.H."/>
            <person name="Oh T.K."/>
            <person name="Park Y.H."/>
        </authorList>
    </citation>
    <scope>NUCLEOTIDE SEQUENCE [LARGE SCALE GENOMIC DNA]</scope>
    <source>
        <strain evidence="2 3">KCTC 3788</strain>
    </source>
</reference>
<feature type="transmembrane region" description="Helical" evidence="1">
    <location>
        <begin position="6"/>
        <end position="23"/>
    </location>
</feature>
<dbReference type="Proteomes" id="UP000571017">
    <property type="component" value="Unassembled WGS sequence"/>
</dbReference>
<organism evidence="2 3">
    <name type="scientific">Halobacillus locisalis</name>
    <dbReference type="NCBI Taxonomy" id="220753"/>
    <lineage>
        <taxon>Bacteria</taxon>
        <taxon>Bacillati</taxon>
        <taxon>Bacillota</taxon>
        <taxon>Bacilli</taxon>
        <taxon>Bacillales</taxon>
        <taxon>Bacillaceae</taxon>
        <taxon>Halobacillus</taxon>
    </lineage>
</organism>
<evidence type="ECO:0000313" key="2">
    <source>
        <dbReference type="EMBL" id="MBA2175424.1"/>
    </source>
</evidence>